<gene>
    <name evidence="1" type="primary">cinA</name>
    <name evidence="3" type="ORF">QE109_00370</name>
</gene>
<dbReference type="Pfam" id="PF18146">
    <property type="entry name" value="CinA_KH"/>
    <property type="match status" value="1"/>
</dbReference>
<dbReference type="SUPFAM" id="SSF53218">
    <property type="entry name" value="Molybdenum cofactor biosynthesis proteins"/>
    <property type="match status" value="1"/>
</dbReference>
<accession>A0ABT6N828</accession>
<protein>
    <recommendedName>
        <fullName evidence="1">Putative competence-damage inducible protein</fullName>
    </recommendedName>
</protein>
<dbReference type="SMART" id="SM00852">
    <property type="entry name" value="MoCF_biosynth"/>
    <property type="match status" value="1"/>
</dbReference>
<dbReference type="InterPro" id="IPR036653">
    <property type="entry name" value="CinA-like_C"/>
</dbReference>
<dbReference type="HAMAP" id="MF_00226_B">
    <property type="entry name" value="CinA_B"/>
    <property type="match status" value="1"/>
</dbReference>
<dbReference type="NCBIfam" id="NF001813">
    <property type="entry name" value="PRK00549.1"/>
    <property type="match status" value="1"/>
</dbReference>
<dbReference type="PANTHER" id="PTHR13939:SF0">
    <property type="entry name" value="NMN AMIDOHYDROLASE-LIKE PROTEIN YFAY"/>
    <property type="match status" value="1"/>
</dbReference>
<dbReference type="InterPro" id="IPR008136">
    <property type="entry name" value="CinA_C"/>
</dbReference>
<evidence type="ECO:0000256" key="1">
    <source>
        <dbReference type="HAMAP-Rule" id="MF_00226"/>
    </source>
</evidence>
<dbReference type="InterPro" id="IPR001453">
    <property type="entry name" value="MoaB/Mog_dom"/>
</dbReference>
<comment type="caution">
    <text evidence="3">The sequence shown here is derived from an EMBL/GenBank/DDBJ whole genome shotgun (WGS) entry which is preliminary data.</text>
</comment>
<sequence length="413" mass="45070">MKAGILAIGTELLMGQTVNTNAAYLSRELTSLGIGSYYHFTIGDNPDRIKKAILELLDTCDVIITTGGLGPTLDDISKEVIADALNLKMVLDERSLSIIKERFIMFNRTMPESNVRQAYFPEGAIILDNAKGTAPACIVEISESDQCIIVLPGPPREMAHIYDTYIKNYLTQKNATKMHSVYLSVYDYGESAVEEKLIDLIEGQTNPTVATYAGDGKVLLRVTASGDDAQKNIDDVNGFVDIIKNRIGNYIVSEKGEDIDRVIISLLKEKRQKIAFVESCTGGKLVSSLIKHSGASDVVDSGIVTYSNEAKMRDVNVSHDTLQTFGAVSHQTCYEMVKGLITKTGVDIGISITGVAGPNGGTTEKPVGLVYIGIAVGGDIYTFENKFSGDREMIQNRTVYKALKLLYDYLSKM</sequence>
<reference evidence="3 4" key="1">
    <citation type="submission" date="2023-04" db="EMBL/GenBank/DDBJ databases">
        <title>Fusibacter bizertensis strain WBS, isolated from littoral bottom sediments of the Arctic seas - biochemical and genomic analysis.</title>
        <authorList>
            <person name="Brioukhanov A.L."/>
        </authorList>
    </citation>
    <scope>NUCLEOTIDE SEQUENCE [LARGE SCALE GENOMIC DNA]</scope>
    <source>
        <strain evidence="3 4">WBS</strain>
    </source>
</reference>
<dbReference type="PANTHER" id="PTHR13939">
    <property type="entry name" value="NICOTINAMIDE-NUCLEOTIDE AMIDOHYDROLASE PNCC"/>
    <property type="match status" value="1"/>
</dbReference>
<dbReference type="CDD" id="cd00885">
    <property type="entry name" value="cinA"/>
    <property type="match status" value="1"/>
</dbReference>
<dbReference type="Gene3D" id="3.30.70.2860">
    <property type="match status" value="1"/>
</dbReference>
<dbReference type="Gene3D" id="3.90.950.20">
    <property type="entry name" value="CinA-like"/>
    <property type="match status" value="1"/>
</dbReference>
<dbReference type="NCBIfam" id="TIGR00200">
    <property type="entry name" value="cinA_nterm"/>
    <property type="match status" value="1"/>
</dbReference>
<name>A0ABT6N828_9FIRM</name>
<dbReference type="Pfam" id="PF00994">
    <property type="entry name" value="MoCF_biosynth"/>
    <property type="match status" value="1"/>
</dbReference>
<organism evidence="3 4">
    <name type="scientific">Fusibacter bizertensis</name>
    <dbReference type="NCBI Taxonomy" id="1488331"/>
    <lineage>
        <taxon>Bacteria</taxon>
        <taxon>Bacillati</taxon>
        <taxon>Bacillota</taxon>
        <taxon>Clostridia</taxon>
        <taxon>Eubacteriales</taxon>
        <taxon>Eubacteriales Family XII. Incertae Sedis</taxon>
        <taxon>Fusibacter</taxon>
    </lineage>
</organism>
<proteinExistence type="inferred from homology"/>
<dbReference type="Proteomes" id="UP001158045">
    <property type="component" value="Unassembled WGS sequence"/>
</dbReference>
<evidence type="ECO:0000313" key="3">
    <source>
        <dbReference type="EMBL" id="MDH8676573.1"/>
    </source>
</evidence>
<dbReference type="RefSeq" id="WP_281092375.1">
    <property type="nucleotide sequence ID" value="NZ_JARYZI010000001.1"/>
</dbReference>
<evidence type="ECO:0000313" key="4">
    <source>
        <dbReference type="Proteomes" id="UP001158045"/>
    </source>
</evidence>
<feature type="domain" description="MoaB/Mog" evidence="2">
    <location>
        <begin position="4"/>
        <end position="172"/>
    </location>
</feature>
<comment type="similarity">
    <text evidence="1">Belongs to the CinA family.</text>
</comment>
<keyword evidence="4" id="KW-1185">Reference proteome</keyword>
<evidence type="ECO:0000259" key="2">
    <source>
        <dbReference type="SMART" id="SM00852"/>
    </source>
</evidence>
<dbReference type="InterPro" id="IPR041424">
    <property type="entry name" value="CinA_KH"/>
</dbReference>
<dbReference type="InterPro" id="IPR008135">
    <property type="entry name" value="Competence-induced_CinA"/>
</dbReference>
<dbReference type="NCBIfam" id="TIGR00199">
    <property type="entry name" value="PncC_domain"/>
    <property type="match status" value="1"/>
</dbReference>
<dbReference type="Pfam" id="PF02464">
    <property type="entry name" value="CinA"/>
    <property type="match status" value="1"/>
</dbReference>
<dbReference type="SUPFAM" id="SSF142433">
    <property type="entry name" value="CinA-like"/>
    <property type="match status" value="1"/>
</dbReference>
<dbReference type="InterPro" id="IPR036425">
    <property type="entry name" value="MoaB/Mog-like_dom_sf"/>
</dbReference>
<dbReference type="EMBL" id="JARYZI010000001">
    <property type="protein sequence ID" value="MDH8676573.1"/>
    <property type="molecule type" value="Genomic_DNA"/>
</dbReference>
<dbReference type="PIRSF" id="PIRSF006728">
    <property type="entry name" value="CinA"/>
    <property type="match status" value="1"/>
</dbReference>
<dbReference type="InterPro" id="IPR050101">
    <property type="entry name" value="CinA"/>
</dbReference>
<dbReference type="NCBIfam" id="TIGR00177">
    <property type="entry name" value="molyb_syn"/>
    <property type="match status" value="1"/>
</dbReference>
<dbReference type="Gene3D" id="3.40.980.10">
    <property type="entry name" value="MoaB/Mog-like domain"/>
    <property type="match status" value="1"/>
</dbReference>